<dbReference type="EC" id="3.1.11.5" evidence="11"/>
<feature type="domain" description="RecC C-terminal" evidence="10">
    <location>
        <begin position="742"/>
        <end position="959"/>
    </location>
</feature>
<dbReference type="GO" id="GO:0005524">
    <property type="term" value="F:ATP binding"/>
    <property type="evidence" value="ECO:0007669"/>
    <property type="project" value="UniProtKB-KW"/>
</dbReference>
<dbReference type="Proteomes" id="UP000294466">
    <property type="component" value="Chromosome"/>
</dbReference>
<evidence type="ECO:0000313" key="12">
    <source>
        <dbReference type="Proteomes" id="UP000294466"/>
    </source>
</evidence>
<evidence type="ECO:0000256" key="1">
    <source>
        <dbReference type="ARBA" id="ARBA00022722"/>
    </source>
</evidence>
<proteinExistence type="predicted"/>
<dbReference type="Pfam" id="PF17946">
    <property type="entry name" value="RecC_C"/>
    <property type="match status" value="1"/>
</dbReference>
<dbReference type="InterPro" id="IPR027417">
    <property type="entry name" value="P-loop_NTPase"/>
</dbReference>
<evidence type="ECO:0000256" key="7">
    <source>
        <dbReference type="ARBA" id="ARBA00022840"/>
    </source>
</evidence>
<dbReference type="InterPro" id="IPR013986">
    <property type="entry name" value="DExx_box_DNA_helicase_dom_sf"/>
</dbReference>
<dbReference type="Gene3D" id="3.40.50.300">
    <property type="entry name" value="P-loop containing nucleotide triphosphate hydrolases"/>
    <property type="match status" value="2"/>
</dbReference>
<dbReference type="PIRSF" id="PIRSF000980">
    <property type="entry name" value="RecC"/>
    <property type="match status" value="1"/>
</dbReference>
<dbReference type="Gene3D" id="1.10.10.990">
    <property type="match status" value="1"/>
</dbReference>
<evidence type="ECO:0000313" key="11">
    <source>
        <dbReference type="EMBL" id="VFP77866.1"/>
    </source>
</evidence>
<keyword evidence="2" id="KW-0547">Nucleotide-binding</keyword>
<dbReference type="PANTHER" id="PTHR30591:SF1">
    <property type="entry name" value="RECBCD ENZYME SUBUNIT RECC"/>
    <property type="match status" value="1"/>
</dbReference>
<evidence type="ECO:0000256" key="8">
    <source>
        <dbReference type="ARBA" id="ARBA00023125"/>
    </source>
</evidence>
<dbReference type="SUPFAM" id="SSF52540">
    <property type="entry name" value="P-loop containing nucleoside triphosphate hydrolases"/>
    <property type="match status" value="2"/>
</dbReference>
<dbReference type="SUPFAM" id="SSF52980">
    <property type="entry name" value="Restriction endonuclease-like"/>
    <property type="match status" value="1"/>
</dbReference>
<evidence type="ECO:0000256" key="4">
    <source>
        <dbReference type="ARBA" id="ARBA00022801"/>
    </source>
</evidence>
<keyword evidence="4 11" id="KW-0378">Hydrolase</keyword>
<keyword evidence="1" id="KW-0540">Nuclease</keyword>
<evidence type="ECO:0000256" key="6">
    <source>
        <dbReference type="ARBA" id="ARBA00022839"/>
    </source>
</evidence>
<dbReference type="AlphaFoldDB" id="A0A451CXJ7"/>
<evidence type="ECO:0000256" key="5">
    <source>
        <dbReference type="ARBA" id="ARBA00022806"/>
    </source>
</evidence>
<evidence type="ECO:0000256" key="9">
    <source>
        <dbReference type="ARBA" id="ARBA00023204"/>
    </source>
</evidence>
<dbReference type="GO" id="GO:0008854">
    <property type="term" value="F:exodeoxyribonuclease V activity"/>
    <property type="evidence" value="ECO:0007669"/>
    <property type="project" value="UniProtKB-EC"/>
</dbReference>
<keyword evidence="7" id="KW-0067">ATP-binding</keyword>
<dbReference type="GO" id="GO:0006310">
    <property type="term" value="P:DNA recombination"/>
    <property type="evidence" value="ECO:0007669"/>
    <property type="project" value="TreeGrafter"/>
</dbReference>
<keyword evidence="6" id="KW-0269">Exonuclease</keyword>
<dbReference type="GO" id="GO:0006281">
    <property type="term" value="P:DNA repair"/>
    <property type="evidence" value="ECO:0007669"/>
    <property type="project" value="UniProtKB-KW"/>
</dbReference>
<dbReference type="EMBL" id="LR217692">
    <property type="protein sequence ID" value="VFP77866.1"/>
    <property type="molecule type" value="Genomic_DNA"/>
</dbReference>
<dbReference type="GO" id="GO:0004386">
    <property type="term" value="F:helicase activity"/>
    <property type="evidence" value="ECO:0007669"/>
    <property type="project" value="UniProtKB-KW"/>
</dbReference>
<evidence type="ECO:0000259" key="10">
    <source>
        <dbReference type="Pfam" id="PF17946"/>
    </source>
</evidence>
<dbReference type="InterPro" id="IPR011335">
    <property type="entry name" value="Restrct_endonuc-II-like"/>
</dbReference>
<dbReference type="InterPro" id="IPR006697">
    <property type="entry name" value="RecC"/>
</dbReference>
<dbReference type="InterPro" id="IPR041500">
    <property type="entry name" value="RecC_C"/>
</dbReference>
<organism evidence="11 12">
    <name type="scientific">Buchnera aphidicola</name>
    <name type="common">Cinara cf. splendens/pseudotsugae 3390</name>
    <dbReference type="NCBI Taxonomy" id="2518980"/>
    <lineage>
        <taxon>Bacteria</taxon>
        <taxon>Pseudomonadati</taxon>
        <taxon>Pseudomonadota</taxon>
        <taxon>Gammaproteobacteria</taxon>
        <taxon>Enterobacterales</taxon>
        <taxon>Erwiniaceae</taxon>
        <taxon>Buchnera</taxon>
    </lineage>
</organism>
<dbReference type="GO" id="GO:0009338">
    <property type="term" value="C:exodeoxyribonuclease V complex"/>
    <property type="evidence" value="ECO:0007669"/>
    <property type="project" value="InterPro"/>
</dbReference>
<dbReference type="PANTHER" id="PTHR30591">
    <property type="entry name" value="RECBCD ENZYME SUBUNIT RECC"/>
    <property type="match status" value="1"/>
</dbReference>
<sequence>MLKIYQSNQMNFLVTKLCKKIQSKKNFFNKKTILINNTYIKQWLEIQISKKLTICMNTQYVEISKFFINLIKQSDYKLKTVKPSIFEVKYLKWILMSIISKKKDCIFLKENGIQYNNYEFCLHMANVFVKYIFFQPDLIYTWEQEIKNNIWEKKTIWQKKLWSVVIQKKKNSGITSFTEIINNFNRNIDNSCFLKFIPKKILIFSNTSINPFITTILHIIKNITSIYLFQYAFKKKKKYTNTSIDFLIKKKNLLIKQKTKKLLYYKKNFFYKKIYTNNILYKLQYDIFKNSLESSVSTKIHYENHHSLSINQCSSYLQEIQELYKYIIHILNTKKKITLNNILITADNIKPYIFYINNIFNSTKKNNSIIHSISKSNKNKKKIILTIKNLFKIKNNRFKYSWVLSLLNTKYLRKKFYIKSSDIKTLYSFISDLYIRFGFDKNQFKKMSIPKINTYSWEYAISRITTGYGAQKNYSIWNNISTYNVSCKKSNILLGNFINLIITLNQLRKKLLNKKTLKNWFHIFTKIINKFFHIPLKYKKFFFILENKWKNIVSEGIIMNYSEKISIDIITDIFFKNSYSLFKHDAFFTGKINITNLKNVRTIPFKMICVLGCIQGNTPSLKKIDGLNPSSKKIYHDNKNIFFETIMSTQKYFFCSFVKTTVTESTSYASKYIMDIIFYLKKIFYIKKNVFTKKKKNYINNIYIKHEYQTNHSYFINQKTEYLLHKKNFFNNYKKIKKTTQKNISIKKLINFWKNPIQYYFKKILKIPKIDNTTEILSEDELFSINSLNQYYINKKILKKKILNKKTNSLYKKLKLQNKIPYGYVGKVLWKKQEKKINILAKKINALRNSPTKKKINIKIKKYKLSGIVKEINAYGLIRWSASQINYKIIISTWIEHIIYCSLHSRTKSILLGINNSSIKFLPLKKNKAKKYLKKYLQGYLDGIKKPILILNSGIIWLQSLYIPKYRILNTNTNVYIIAKRNFLKKWNGNSFFAGEKKNIYVQKLIPYINTTQIKKICNTCKYWLLPLLKNSNIKKYHLK</sequence>
<accession>A0A451CXJ7</accession>
<dbReference type="Gene3D" id="3.40.50.10930">
    <property type="match status" value="1"/>
</dbReference>
<keyword evidence="9" id="KW-0234">DNA repair</keyword>
<reference evidence="11 12" key="1">
    <citation type="submission" date="2019-02" db="EMBL/GenBank/DDBJ databases">
        <authorList>
            <person name="Manzano-Marin A."/>
            <person name="Manzano-Marin A."/>
        </authorList>
    </citation>
    <scope>NUCLEOTIDE SEQUENCE [LARGE SCALE GENOMIC DNA]</scope>
    <source>
        <strain evidence="11 12">BuCisplendens/pseudotsugae</strain>
    </source>
</reference>
<keyword evidence="5" id="KW-0347">Helicase</keyword>
<keyword evidence="3" id="KW-0227">DNA damage</keyword>
<dbReference type="Pfam" id="PF04257">
    <property type="entry name" value="Exonuc_V_gamma"/>
    <property type="match status" value="1"/>
</dbReference>
<gene>
    <name evidence="11" type="primary">recC</name>
    <name evidence="11" type="ORF">BUCISPPS3390_293</name>
</gene>
<keyword evidence="8" id="KW-0238">DNA-binding</keyword>
<dbReference type="GO" id="GO:0003677">
    <property type="term" value="F:DNA binding"/>
    <property type="evidence" value="ECO:0007669"/>
    <property type="project" value="UniProtKB-KW"/>
</dbReference>
<dbReference type="Gene3D" id="1.10.10.160">
    <property type="match status" value="1"/>
</dbReference>
<evidence type="ECO:0000256" key="2">
    <source>
        <dbReference type="ARBA" id="ARBA00022741"/>
    </source>
</evidence>
<protein>
    <submittedName>
        <fullName evidence="11">RecBCD enzyme subunit RecC</fullName>
        <ecNumber evidence="11">3.1.11.5</ecNumber>
    </submittedName>
</protein>
<dbReference type="CDD" id="cd22353">
    <property type="entry name" value="RecC_C-like"/>
    <property type="match status" value="1"/>
</dbReference>
<name>A0A451CXJ7_9GAMM</name>
<evidence type="ECO:0000256" key="3">
    <source>
        <dbReference type="ARBA" id="ARBA00022763"/>
    </source>
</evidence>